<comment type="caution">
    <text evidence="1">The sequence shown here is derived from an EMBL/GenBank/DDBJ whole genome shotgun (WGS) entry which is preliminary data.</text>
</comment>
<sequence length="170" mass="18995">MDRALTSRFEIPSTISPLHRRRTSVAITRRFTPAIVSAKRSPIDGVSEELNLIASEELDQAPARRRVRSAFADLQLQLDHCLFKKAPGGIRTEEVNCDLNFERCSYVKDSKVVVESSSSSCVDMISGMREILKGRRFSASVGCRRPELKSKRRCVSVMAMAVLALSYLMA</sequence>
<protein>
    <submittedName>
        <fullName evidence="1">Uncharacterized protein</fullName>
    </submittedName>
</protein>
<dbReference type="Proteomes" id="UP001642260">
    <property type="component" value="Unassembled WGS sequence"/>
</dbReference>
<name>A0ABC8IWZ9_ERUVS</name>
<dbReference type="EMBL" id="CAKOAT010060822">
    <property type="protein sequence ID" value="CAH8305230.1"/>
    <property type="molecule type" value="Genomic_DNA"/>
</dbReference>
<gene>
    <name evidence="1" type="ORF">ERUC_LOCUS3809</name>
</gene>
<proteinExistence type="predicted"/>
<dbReference type="AlphaFoldDB" id="A0ABC8IWZ9"/>
<organism evidence="1 2">
    <name type="scientific">Eruca vesicaria subsp. sativa</name>
    <name type="common">Garden rocket</name>
    <name type="synonym">Eruca sativa</name>
    <dbReference type="NCBI Taxonomy" id="29727"/>
    <lineage>
        <taxon>Eukaryota</taxon>
        <taxon>Viridiplantae</taxon>
        <taxon>Streptophyta</taxon>
        <taxon>Embryophyta</taxon>
        <taxon>Tracheophyta</taxon>
        <taxon>Spermatophyta</taxon>
        <taxon>Magnoliopsida</taxon>
        <taxon>eudicotyledons</taxon>
        <taxon>Gunneridae</taxon>
        <taxon>Pentapetalae</taxon>
        <taxon>rosids</taxon>
        <taxon>malvids</taxon>
        <taxon>Brassicales</taxon>
        <taxon>Brassicaceae</taxon>
        <taxon>Brassiceae</taxon>
        <taxon>Eruca</taxon>
    </lineage>
</organism>
<evidence type="ECO:0000313" key="2">
    <source>
        <dbReference type="Proteomes" id="UP001642260"/>
    </source>
</evidence>
<keyword evidence="2" id="KW-1185">Reference proteome</keyword>
<reference evidence="1 2" key="1">
    <citation type="submission" date="2022-03" db="EMBL/GenBank/DDBJ databases">
        <authorList>
            <person name="Macdonald S."/>
            <person name="Ahmed S."/>
            <person name="Newling K."/>
        </authorList>
    </citation>
    <scope>NUCLEOTIDE SEQUENCE [LARGE SCALE GENOMIC DNA]</scope>
</reference>
<accession>A0ABC8IWZ9</accession>
<evidence type="ECO:0000313" key="1">
    <source>
        <dbReference type="EMBL" id="CAH8305230.1"/>
    </source>
</evidence>